<name>A0ABR6Y4P0_9FLAO</name>
<proteinExistence type="inferred from homology"/>
<keyword evidence="3 5" id="KW-0687">Ribonucleoprotein</keyword>
<dbReference type="PROSITE" id="PS00579">
    <property type="entry name" value="RIBOSOMAL_L29"/>
    <property type="match status" value="1"/>
</dbReference>
<accession>A0ABR6Y4P0</accession>
<organism evidence="6 7">
    <name type="scientific">Winogradskyella echinorum</name>
    <dbReference type="NCBI Taxonomy" id="538189"/>
    <lineage>
        <taxon>Bacteria</taxon>
        <taxon>Pseudomonadati</taxon>
        <taxon>Bacteroidota</taxon>
        <taxon>Flavobacteriia</taxon>
        <taxon>Flavobacteriales</taxon>
        <taxon>Flavobacteriaceae</taxon>
        <taxon>Winogradskyella</taxon>
    </lineage>
</organism>
<keyword evidence="7" id="KW-1185">Reference proteome</keyword>
<comment type="similarity">
    <text evidence="1 5">Belongs to the universal ribosomal protein uL29 family.</text>
</comment>
<dbReference type="SUPFAM" id="SSF46561">
    <property type="entry name" value="Ribosomal protein L29 (L29p)"/>
    <property type="match status" value="1"/>
</dbReference>
<evidence type="ECO:0000256" key="4">
    <source>
        <dbReference type="ARBA" id="ARBA00035204"/>
    </source>
</evidence>
<dbReference type="InterPro" id="IPR018254">
    <property type="entry name" value="Ribosomal_uL29_CS"/>
</dbReference>
<dbReference type="InterPro" id="IPR036049">
    <property type="entry name" value="Ribosomal_uL29_sf"/>
</dbReference>
<dbReference type="Gene3D" id="1.10.287.310">
    <property type="match status" value="1"/>
</dbReference>
<dbReference type="EMBL" id="JACOME010000005">
    <property type="protein sequence ID" value="MBC3847639.1"/>
    <property type="molecule type" value="Genomic_DNA"/>
</dbReference>
<evidence type="ECO:0000256" key="3">
    <source>
        <dbReference type="ARBA" id="ARBA00023274"/>
    </source>
</evidence>
<sequence length="63" mass="7209">MKQSEIKQLSTAELQEKLSETKKSYTDLKMAHAISPLDNPIQLRIARRTVARVATELTNREVQ</sequence>
<evidence type="ECO:0000313" key="7">
    <source>
        <dbReference type="Proteomes" id="UP000607435"/>
    </source>
</evidence>
<keyword evidence="2 5" id="KW-0689">Ribosomal protein</keyword>
<evidence type="ECO:0000256" key="1">
    <source>
        <dbReference type="ARBA" id="ARBA00009254"/>
    </source>
</evidence>
<dbReference type="RefSeq" id="WP_186846748.1">
    <property type="nucleotide sequence ID" value="NZ_JACOME010000005.1"/>
</dbReference>
<protein>
    <recommendedName>
        <fullName evidence="4 5">Large ribosomal subunit protein uL29</fullName>
    </recommendedName>
</protein>
<dbReference type="Pfam" id="PF00831">
    <property type="entry name" value="Ribosomal_L29"/>
    <property type="match status" value="1"/>
</dbReference>
<comment type="caution">
    <text evidence="6">The sequence shown here is derived from an EMBL/GenBank/DDBJ whole genome shotgun (WGS) entry which is preliminary data.</text>
</comment>
<dbReference type="NCBIfam" id="TIGR00012">
    <property type="entry name" value="L29"/>
    <property type="match status" value="1"/>
</dbReference>
<reference evidence="6 7" key="1">
    <citation type="submission" date="2020-08" db="EMBL/GenBank/DDBJ databases">
        <title>Winogradskyella ouciana sp. nov., isolated from the hadal seawater of the Mariana Trench.</title>
        <authorList>
            <person name="He X."/>
        </authorList>
    </citation>
    <scope>NUCLEOTIDE SEQUENCE [LARGE SCALE GENOMIC DNA]</scope>
    <source>
        <strain evidence="6 7">KCTC 22026</strain>
    </source>
</reference>
<evidence type="ECO:0000313" key="6">
    <source>
        <dbReference type="EMBL" id="MBC3847639.1"/>
    </source>
</evidence>
<dbReference type="Proteomes" id="UP000607435">
    <property type="component" value="Unassembled WGS sequence"/>
</dbReference>
<dbReference type="HAMAP" id="MF_00374">
    <property type="entry name" value="Ribosomal_uL29"/>
    <property type="match status" value="1"/>
</dbReference>
<evidence type="ECO:0000256" key="2">
    <source>
        <dbReference type="ARBA" id="ARBA00022980"/>
    </source>
</evidence>
<evidence type="ECO:0000256" key="5">
    <source>
        <dbReference type="HAMAP-Rule" id="MF_00374"/>
    </source>
</evidence>
<gene>
    <name evidence="5 6" type="primary">rpmC</name>
    <name evidence="6" type="ORF">H6H04_14675</name>
</gene>
<dbReference type="InterPro" id="IPR001854">
    <property type="entry name" value="Ribosomal_uL29"/>
</dbReference>
<dbReference type="GO" id="GO:0005840">
    <property type="term" value="C:ribosome"/>
    <property type="evidence" value="ECO:0007669"/>
    <property type="project" value="UniProtKB-KW"/>
</dbReference>